<dbReference type="KEGG" id="apra:G3A50_07055"/>
<proteinExistence type="predicted"/>
<dbReference type="GO" id="GO:0003677">
    <property type="term" value="F:DNA binding"/>
    <property type="evidence" value="ECO:0007669"/>
    <property type="project" value="UniProtKB-UniRule"/>
</dbReference>
<dbReference type="Proteomes" id="UP000464751">
    <property type="component" value="Chromosome"/>
</dbReference>
<evidence type="ECO:0000256" key="4">
    <source>
        <dbReference type="PROSITE-ProRule" id="PRU00335"/>
    </source>
</evidence>
<feature type="DNA-binding region" description="H-T-H motif" evidence="4">
    <location>
        <begin position="32"/>
        <end position="51"/>
    </location>
</feature>
<protein>
    <submittedName>
        <fullName evidence="6">TetR family transcriptional regulator</fullName>
    </submittedName>
</protein>
<reference evidence="6 7" key="1">
    <citation type="submission" date="2020-02" db="EMBL/GenBank/DDBJ databases">
        <authorList>
            <person name="Li G."/>
        </authorList>
    </citation>
    <scope>NUCLEOTIDE SEQUENCE [LARGE SCALE GENOMIC DNA]</scope>
    <source>
        <strain evidence="6 7">DSM 102029</strain>
    </source>
</reference>
<dbReference type="InterPro" id="IPR001647">
    <property type="entry name" value="HTH_TetR"/>
</dbReference>
<dbReference type="PROSITE" id="PS50977">
    <property type="entry name" value="HTH_TETR_2"/>
    <property type="match status" value="1"/>
</dbReference>
<evidence type="ECO:0000256" key="2">
    <source>
        <dbReference type="ARBA" id="ARBA00023125"/>
    </source>
</evidence>
<dbReference type="PROSITE" id="PS01081">
    <property type="entry name" value="HTH_TETR_1"/>
    <property type="match status" value="1"/>
</dbReference>
<keyword evidence="1" id="KW-0805">Transcription regulation</keyword>
<evidence type="ECO:0000256" key="1">
    <source>
        <dbReference type="ARBA" id="ARBA00023015"/>
    </source>
</evidence>
<dbReference type="EMBL" id="CP048630">
    <property type="protein sequence ID" value="QIB33490.1"/>
    <property type="molecule type" value="Genomic_DNA"/>
</dbReference>
<dbReference type="InterPro" id="IPR023772">
    <property type="entry name" value="DNA-bd_HTH_TetR-type_CS"/>
</dbReference>
<keyword evidence="2 4" id="KW-0238">DNA-binding</keyword>
<dbReference type="Gene3D" id="1.10.10.60">
    <property type="entry name" value="Homeodomain-like"/>
    <property type="match status" value="1"/>
</dbReference>
<feature type="domain" description="HTH tetR-type" evidence="5">
    <location>
        <begin position="9"/>
        <end position="69"/>
    </location>
</feature>
<accession>A0A6P1YKK0</accession>
<dbReference type="PANTHER" id="PTHR47506:SF7">
    <property type="entry name" value="TRANSCRIPTIONAL REGULATORY PROTEIN"/>
    <property type="match status" value="1"/>
</dbReference>
<dbReference type="Gene3D" id="1.10.357.10">
    <property type="entry name" value="Tetracycline Repressor, domain 2"/>
    <property type="match status" value="1"/>
</dbReference>
<name>A0A6P1YKK0_9HYPH</name>
<dbReference type="InterPro" id="IPR036271">
    <property type="entry name" value="Tet_transcr_reg_TetR-rel_C_sf"/>
</dbReference>
<organism evidence="6 7">
    <name type="scientific">Ancylobacter pratisalsi</name>
    <dbReference type="NCBI Taxonomy" id="1745854"/>
    <lineage>
        <taxon>Bacteria</taxon>
        <taxon>Pseudomonadati</taxon>
        <taxon>Pseudomonadota</taxon>
        <taxon>Alphaproteobacteria</taxon>
        <taxon>Hyphomicrobiales</taxon>
        <taxon>Xanthobacteraceae</taxon>
        <taxon>Ancylobacter</taxon>
    </lineage>
</organism>
<sequence length="196" mass="21342">MRVSKEKVVEHRHAILETASRLFRERGIENVSVAEIMKASGLTHGAFYGHFRSKADLAEQAFLTAGAQTHATMLAEESLDAIIADYLSPRHRDTPARGCPIPALCGEIARQSPAFQDAFARTTNDVIAEIERRITEPDPVARRREAVAAFATLVGAVTLARGVAQGDAELSDEILDAARTRLAETLAADRPEDDPR</sequence>
<keyword evidence="3" id="KW-0804">Transcription</keyword>
<dbReference type="PRINTS" id="PR00455">
    <property type="entry name" value="HTHTETR"/>
</dbReference>
<gene>
    <name evidence="6" type="ORF">G3A50_07055</name>
</gene>
<dbReference type="AlphaFoldDB" id="A0A6P1YKK0"/>
<evidence type="ECO:0000259" key="5">
    <source>
        <dbReference type="PROSITE" id="PS50977"/>
    </source>
</evidence>
<evidence type="ECO:0000313" key="7">
    <source>
        <dbReference type="Proteomes" id="UP000464751"/>
    </source>
</evidence>
<keyword evidence="7" id="KW-1185">Reference proteome</keyword>
<dbReference type="SUPFAM" id="SSF48498">
    <property type="entry name" value="Tetracyclin repressor-like, C-terminal domain"/>
    <property type="match status" value="1"/>
</dbReference>
<evidence type="ECO:0000256" key="3">
    <source>
        <dbReference type="ARBA" id="ARBA00023163"/>
    </source>
</evidence>
<dbReference type="SUPFAM" id="SSF46689">
    <property type="entry name" value="Homeodomain-like"/>
    <property type="match status" value="1"/>
</dbReference>
<dbReference type="Pfam" id="PF00440">
    <property type="entry name" value="TetR_N"/>
    <property type="match status" value="1"/>
</dbReference>
<dbReference type="RefSeq" id="WP_163074585.1">
    <property type="nucleotide sequence ID" value="NZ_CP048630.1"/>
</dbReference>
<evidence type="ECO:0000313" key="6">
    <source>
        <dbReference type="EMBL" id="QIB33490.1"/>
    </source>
</evidence>
<dbReference type="InterPro" id="IPR009057">
    <property type="entry name" value="Homeodomain-like_sf"/>
</dbReference>
<dbReference type="PANTHER" id="PTHR47506">
    <property type="entry name" value="TRANSCRIPTIONAL REGULATORY PROTEIN"/>
    <property type="match status" value="1"/>
</dbReference>